<evidence type="ECO:0000256" key="4">
    <source>
        <dbReference type="ARBA" id="ARBA00022490"/>
    </source>
</evidence>
<organism evidence="15 16">
    <name type="scientific">Acanthamoeba castellanii (strain ATCC 30010 / Neff)</name>
    <dbReference type="NCBI Taxonomy" id="1257118"/>
    <lineage>
        <taxon>Eukaryota</taxon>
        <taxon>Amoebozoa</taxon>
        <taxon>Discosea</taxon>
        <taxon>Longamoebia</taxon>
        <taxon>Centramoebida</taxon>
        <taxon>Acanthamoebidae</taxon>
        <taxon>Acanthamoeba</taxon>
    </lineage>
</organism>
<accession>L8H4X4</accession>
<evidence type="ECO:0000313" key="16">
    <source>
        <dbReference type="Proteomes" id="UP000011083"/>
    </source>
</evidence>
<feature type="domain" description="Pyrroline-5-carboxylate reductase dimerisation" evidence="14">
    <location>
        <begin position="166"/>
        <end position="270"/>
    </location>
</feature>
<dbReference type="AlphaFoldDB" id="L8H4X4"/>
<dbReference type="InterPro" id="IPR000304">
    <property type="entry name" value="Pyrroline-COOH_reductase"/>
</dbReference>
<feature type="binding site" evidence="11">
    <location>
        <position position="60"/>
    </location>
    <ligand>
        <name>NADPH</name>
        <dbReference type="ChEBI" id="CHEBI:57783"/>
    </ligand>
</feature>
<dbReference type="STRING" id="1257118.L8H4X4"/>
<evidence type="ECO:0000256" key="7">
    <source>
        <dbReference type="ARBA" id="ARBA00022857"/>
    </source>
</evidence>
<dbReference type="EMBL" id="KB007926">
    <property type="protein sequence ID" value="ELR20220.1"/>
    <property type="molecule type" value="Genomic_DNA"/>
</dbReference>
<proteinExistence type="inferred from homology"/>
<dbReference type="Pfam" id="PF14748">
    <property type="entry name" value="P5CR_dimer"/>
    <property type="match status" value="1"/>
</dbReference>
<dbReference type="PIRSF" id="PIRSF000193">
    <property type="entry name" value="Pyrrol-5-carb_rd"/>
    <property type="match status" value="1"/>
</dbReference>
<dbReference type="VEuPathDB" id="AmoebaDB:ACA1_116930"/>
<dbReference type="HAMAP" id="MF_01925">
    <property type="entry name" value="P5C_reductase"/>
    <property type="match status" value="1"/>
</dbReference>
<keyword evidence="4" id="KW-0963">Cytoplasm</keyword>
<evidence type="ECO:0000256" key="2">
    <source>
        <dbReference type="ARBA" id="ARBA00005525"/>
    </source>
</evidence>
<evidence type="ECO:0000256" key="8">
    <source>
        <dbReference type="ARBA" id="ARBA00023002"/>
    </source>
</evidence>
<dbReference type="KEGG" id="acan:ACA1_116930"/>
<sequence>MSEPRIAFLGAGQMATALARGFIDANVTRPENIIASDAYEPQLPRFQKDTGGSTKTTKSNLEAVENSDVVILSVKPQVMSTLLKEIKDAVASSPHLIISIAAGITIDTITKQLGSDTRVVRVMPNTPCLVGKTAAAFSLGGKATPEDGKLVAHLLSSVGLGTEVPERLLDAVTGLSGSGPAYVYQFIEALSDGGVAAGLPRDVAAKLAAQTVLGAAQMVVQTGEHPGVLKDKVASPGGTTIAGIHALENGRLRATVMNAVLAATERSKELAKSE</sequence>
<dbReference type="InterPro" id="IPR028939">
    <property type="entry name" value="P5C_Rdtase_cat_N"/>
</dbReference>
<comment type="subcellular location">
    <subcellularLocation>
        <location evidence="1">Cytoplasm</location>
    </subcellularLocation>
</comment>
<dbReference type="InterPro" id="IPR029036">
    <property type="entry name" value="P5CR_dimer"/>
</dbReference>
<evidence type="ECO:0000256" key="11">
    <source>
        <dbReference type="PIRSR" id="PIRSR000193-1"/>
    </source>
</evidence>
<evidence type="ECO:0000256" key="5">
    <source>
        <dbReference type="ARBA" id="ARBA00022605"/>
    </source>
</evidence>
<dbReference type="UniPathway" id="UPA00098">
    <property type="reaction ID" value="UER00361"/>
</dbReference>
<comment type="catalytic activity">
    <reaction evidence="10 12">
        <text>L-proline + NADP(+) = (S)-1-pyrroline-5-carboxylate + NADPH + 2 H(+)</text>
        <dbReference type="Rhea" id="RHEA:14109"/>
        <dbReference type="ChEBI" id="CHEBI:15378"/>
        <dbReference type="ChEBI" id="CHEBI:17388"/>
        <dbReference type="ChEBI" id="CHEBI:57783"/>
        <dbReference type="ChEBI" id="CHEBI:58349"/>
        <dbReference type="ChEBI" id="CHEBI:60039"/>
        <dbReference type="EC" id="1.5.1.2"/>
    </reaction>
</comment>
<comment type="catalytic activity">
    <reaction evidence="9">
        <text>L-proline + NAD(+) = (S)-1-pyrroline-5-carboxylate + NADH + 2 H(+)</text>
        <dbReference type="Rhea" id="RHEA:14105"/>
        <dbReference type="ChEBI" id="CHEBI:15378"/>
        <dbReference type="ChEBI" id="CHEBI:17388"/>
        <dbReference type="ChEBI" id="CHEBI:57540"/>
        <dbReference type="ChEBI" id="CHEBI:57945"/>
        <dbReference type="ChEBI" id="CHEBI:60039"/>
        <dbReference type="EC" id="1.5.1.2"/>
    </reaction>
</comment>
<dbReference type="FunFam" id="1.10.3730.10:FF:000001">
    <property type="entry name" value="Pyrroline-5-carboxylate reductase"/>
    <property type="match status" value="1"/>
</dbReference>
<dbReference type="Proteomes" id="UP000011083">
    <property type="component" value="Unassembled WGS sequence"/>
</dbReference>
<dbReference type="GO" id="GO:0055129">
    <property type="term" value="P:L-proline biosynthetic process"/>
    <property type="evidence" value="ECO:0007669"/>
    <property type="project" value="UniProtKB-UniPathway"/>
</dbReference>
<keyword evidence="7 11" id="KW-0521">NADP</keyword>
<evidence type="ECO:0000256" key="1">
    <source>
        <dbReference type="ARBA" id="ARBA00004496"/>
    </source>
</evidence>
<dbReference type="PANTHER" id="PTHR11645">
    <property type="entry name" value="PYRROLINE-5-CARBOXYLATE REDUCTASE"/>
    <property type="match status" value="1"/>
</dbReference>
<feature type="binding site" evidence="11">
    <location>
        <begin position="9"/>
        <end position="14"/>
    </location>
    <ligand>
        <name>NADP(+)</name>
        <dbReference type="ChEBI" id="CHEBI:58349"/>
    </ligand>
</feature>
<dbReference type="SUPFAM" id="SSF48179">
    <property type="entry name" value="6-phosphogluconate dehydrogenase C-terminal domain-like"/>
    <property type="match status" value="1"/>
</dbReference>
<dbReference type="Pfam" id="PF03807">
    <property type="entry name" value="F420_oxidored"/>
    <property type="match status" value="1"/>
</dbReference>
<evidence type="ECO:0000313" key="15">
    <source>
        <dbReference type="EMBL" id="ELR20220.1"/>
    </source>
</evidence>
<dbReference type="NCBIfam" id="TIGR00112">
    <property type="entry name" value="proC"/>
    <property type="match status" value="1"/>
</dbReference>
<keyword evidence="16" id="KW-1185">Reference proteome</keyword>
<dbReference type="RefSeq" id="XP_004342330.1">
    <property type="nucleotide sequence ID" value="XM_004342281.1"/>
</dbReference>
<feature type="domain" description="Pyrroline-5-carboxylate reductase catalytic N-terminal" evidence="13">
    <location>
        <begin position="5"/>
        <end position="103"/>
    </location>
</feature>
<evidence type="ECO:0000256" key="12">
    <source>
        <dbReference type="RuleBase" id="RU003903"/>
    </source>
</evidence>
<gene>
    <name evidence="15" type="ORF">ACA1_116930</name>
</gene>
<dbReference type="SUPFAM" id="SSF51735">
    <property type="entry name" value="NAD(P)-binding Rossmann-fold domains"/>
    <property type="match status" value="1"/>
</dbReference>
<evidence type="ECO:0000259" key="13">
    <source>
        <dbReference type="Pfam" id="PF03807"/>
    </source>
</evidence>
<reference evidence="15 16" key="1">
    <citation type="journal article" date="2013" name="Genome Biol.">
        <title>Genome of Acanthamoeba castellanii highlights extensive lateral gene transfer and early evolution of tyrosine kinase signaling.</title>
        <authorList>
            <person name="Clarke M."/>
            <person name="Lohan A.J."/>
            <person name="Liu B."/>
            <person name="Lagkouvardos I."/>
            <person name="Roy S."/>
            <person name="Zafar N."/>
            <person name="Bertelli C."/>
            <person name="Schilde C."/>
            <person name="Kianianmomeni A."/>
            <person name="Burglin T.R."/>
            <person name="Frech C."/>
            <person name="Turcotte B."/>
            <person name="Kopec K.O."/>
            <person name="Synnott J.M."/>
            <person name="Choo C."/>
            <person name="Paponov I."/>
            <person name="Finkler A."/>
            <person name="Soon Heng Tan C."/>
            <person name="Hutchins A.P."/>
            <person name="Weinmeier T."/>
            <person name="Rattei T."/>
            <person name="Chu J.S."/>
            <person name="Gimenez G."/>
            <person name="Irimia M."/>
            <person name="Rigden D.J."/>
            <person name="Fitzpatrick D.A."/>
            <person name="Lorenzo-Morales J."/>
            <person name="Bateman A."/>
            <person name="Chiu C.H."/>
            <person name="Tang P."/>
            <person name="Hegemann P."/>
            <person name="Fromm H."/>
            <person name="Raoult D."/>
            <person name="Greub G."/>
            <person name="Miranda-Saavedra D."/>
            <person name="Chen N."/>
            <person name="Nash P."/>
            <person name="Ginger M.L."/>
            <person name="Horn M."/>
            <person name="Schaap P."/>
            <person name="Caler L."/>
            <person name="Loftus B."/>
        </authorList>
    </citation>
    <scope>NUCLEOTIDE SEQUENCE [LARGE SCALE GENOMIC DNA]</scope>
    <source>
        <strain evidence="15 16">Neff</strain>
    </source>
</reference>
<keyword evidence="5 12" id="KW-0028">Amino-acid biosynthesis</keyword>
<comment type="pathway">
    <text evidence="12">Amino-acid biosynthesis; L-proline biosynthesis; L-proline from L-glutamate 5-semialdehyde: step 1/1.</text>
</comment>
<dbReference type="Gene3D" id="3.40.50.720">
    <property type="entry name" value="NAD(P)-binding Rossmann-like Domain"/>
    <property type="match status" value="1"/>
</dbReference>
<dbReference type="GO" id="GO:0005737">
    <property type="term" value="C:cytoplasm"/>
    <property type="evidence" value="ECO:0007669"/>
    <property type="project" value="UniProtKB-SubCell"/>
</dbReference>
<protein>
    <recommendedName>
        <fullName evidence="3 12">Pyrroline-5-carboxylate reductase</fullName>
        <ecNumber evidence="12">1.5.1.2</ecNumber>
    </recommendedName>
</protein>
<comment type="similarity">
    <text evidence="2 12">Belongs to the pyrroline-5-carboxylate reductase family.</text>
</comment>
<evidence type="ECO:0000256" key="10">
    <source>
        <dbReference type="ARBA" id="ARBA00052690"/>
    </source>
</evidence>
<dbReference type="FunFam" id="3.40.50.720:FF:000190">
    <property type="entry name" value="Pyrroline-5-carboxylate reductase"/>
    <property type="match status" value="1"/>
</dbReference>
<dbReference type="EC" id="1.5.1.2" evidence="12"/>
<dbReference type="Gene3D" id="1.10.3730.10">
    <property type="entry name" value="ProC C-terminal domain-like"/>
    <property type="match status" value="1"/>
</dbReference>
<keyword evidence="8 12" id="KW-0560">Oxidoreductase</keyword>
<dbReference type="PANTHER" id="PTHR11645:SF0">
    <property type="entry name" value="PYRROLINE-5-CARBOXYLATE REDUCTASE 3"/>
    <property type="match status" value="1"/>
</dbReference>
<dbReference type="GO" id="GO:0004735">
    <property type="term" value="F:pyrroline-5-carboxylate reductase activity"/>
    <property type="evidence" value="ECO:0007669"/>
    <property type="project" value="UniProtKB-EC"/>
</dbReference>
<dbReference type="OMA" id="YYFIESL"/>
<dbReference type="InterPro" id="IPR053790">
    <property type="entry name" value="P5CR-like_CS"/>
</dbReference>
<evidence type="ECO:0000256" key="9">
    <source>
        <dbReference type="ARBA" id="ARBA00050547"/>
    </source>
</evidence>
<dbReference type="InterPro" id="IPR008927">
    <property type="entry name" value="6-PGluconate_DH-like_C_sf"/>
</dbReference>
<keyword evidence="6 12" id="KW-0641">Proline biosynthesis</keyword>
<dbReference type="OrthoDB" id="10263291at2759"/>
<name>L8H4X4_ACACF</name>
<dbReference type="PROSITE" id="PS00521">
    <property type="entry name" value="P5CR"/>
    <property type="match status" value="1"/>
</dbReference>
<evidence type="ECO:0000256" key="6">
    <source>
        <dbReference type="ARBA" id="ARBA00022650"/>
    </source>
</evidence>
<evidence type="ECO:0000259" key="14">
    <source>
        <dbReference type="Pfam" id="PF14748"/>
    </source>
</evidence>
<dbReference type="GeneID" id="14921067"/>
<evidence type="ECO:0000256" key="3">
    <source>
        <dbReference type="ARBA" id="ARBA00021413"/>
    </source>
</evidence>
<dbReference type="InterPro" id="IPR036291">
    <property type="entry name" value="NAD(P)-bd_dom_sf"/>
</dbReference>